<feature type="compositionally biased region" description="Low complexity" evidence="1">
    <location>
        <begin position="17"/>
        <end position="32"/>
    </location>
</feature>
<name>A0A916Z5J1_9SPHN</name>
<evidence type="ECO:0000256" key="1">
    <source>
        <dbReference type="SAM" id="MobiDB-lite"/>
    </source>
</evidence>
<dbReference type="EMBL" id="BMIP01000007">
    <property type="protein sequence ID" value="GGD77727.1"/>
    <property type="molecule type" value="Genomic_DNA"/>
</dbReference>
<reference evidence="2" key="1">
    <citation type="journal article" date="2014" name="Int. J. Syst. Evol. Microbiol.">
        <title>Complete genome sequence of Corynebacterium casei LMG S-19264T (=DSM 44701T), isolated from a smear-ripened cheese.</title>
        <authorList>
            <consortium name="US DOE Joint Genome Institute (JGI-PGF)"/>
            <person name="Walter F."/>
            <person name="Albersmeier A."/>
            <person name="Kalinowski J."/>
            <person name="Ruckert C."/>
        </authorList>
    </citation>
    <scope>NUCLEOTIDE SEQUENCE</scope>
    <source>
        <strain evidence="2">CGMCC 1.15360</strain>
    </source>
</reference>
<sequence length="81" mass="8483">MRGSNMFVLCFTIMATNPNIDPNIPGPDIIEPGSPPETPATPEPLESPPERPGEPGGPGEIEEPAPDFDQPDPGIPEAPSI</sequence>
<feature type="compositionally biased region" description="Pro residues" evidence="1">
    <location>
        <begin position="33"/>
        <end position="47"/>
    </location>
</feature>
<feature type="region of interest" description="Disordered" evidence="1">
    <location>
        <begin position="17"/>
        <end position="81"/>
    </location>
</feature>
<accession>A0A916Z5J1</accession>
<protein>
    <submittedName>
        <fullName evidence="2">Uncharacterized protein</fullName>
    </submittedName>
</protein>
<proteinExistence type="predicted"/>
<dbReference type="RefSeq" id="WP_373288769.1">
    <property type="nucleotide sequence ID" value="NZ_BMIP01000007.1"/>
</dbReference>
<dbReference type="Proteomes" id="UP000612349">
    <property type="component" value="Unassembled WGS sequence"/>
</dbReference>
<gene>
    <name evidence="2" type="ORF">GCM10010990_29340</name>
</gene>
<dbReference type="AlphaFoldDB" id="A0A916Z5J1"/>
<comment type="caution">
    <text evidence="2">The sequence shown here is derived from an EMBL/GenBank/DDBJ whole genome shotgun (WGS) entry which is preliminary data.</text>
</comment>
<feature type="compositionally biased region" description="Acidic residues" evidence="1">
    <location>
        <begin position="60"/>
        <end position="70"/>
    </location>
</feature>
<evidence type="ECO:0000313" key="3">
    <source>
        <dbReference type="Proteomes" id="UP000612349"/>
    </source>
</evidence>
<reference evidence="2" key="2">
    <citation type="submission" date="2020-09" db="EMBL/GenBank/DDBJ databases">
        <authorList>
            <person name="Sun Q."/>
            <person name="Zhou Y."/>
        </authorList>
    </citation>
    <scope>NUCLEOTIDE SEQUENCE</scope>
    <source>
        <strain evidence="2">CGMCC 1.15360</strain>
    </source>
</reference>
<organism evidence="2 3">
    <name type="scientific">Croceicoccus mobilis</name>
    <dbReference type="NCBI Taxonomy" id="1703339"/>
    <lineage>
        <taxon>Bacteria</taxon>
        <taxon>Pseudomonadati</taxon>
        <taxon>Pseudomonadota</taxon>
        <taxon>Alphaproteobacteria</taxon>
        <taxon>Sphingomonadales</taxon>
        <taxon>Erythrobacteraceae</taxon>
        <taxon>Croceicoccus</taxon>
    </lineage>
</organism>
<keyword evidence="3" id="KW-1185">Reference proteome</keyword>
<evidence type="ECO:0000313" key="2">
    <source>
        <dbReference type="EMBL" id="GGD77727.1"/>
    </source>
</evidence>